<proteinExistence type="predicted"/>
<dbReference type="RefSeq" id="XP_047774156.1">
    <property type="nucleotide sequence ID" value="XM_047926541.1"/>
</dbReference>
<dbReference type="PANTHER" id="PTHR13318:SF247">
    <property type="entry name" value="GH16156P"/>
    <property type="match status" value="1"/>
</dbReference>
<protein>
    <submittedName>
        <fullName evidence="3">RNI-like protein</fullName>
    </submittedName>
</protein>
<name>A0ABQ8K3G7_9APHY</name>
<dbReference type="InterPro" id="IPR056451">
    <property type="entry name" value="Znf_Tbcl_Rhp7"/>
</dbReference>
<feature type="region of interest" description="Disordered" evidence="1">
    <location>
        <begin position="1"/>
        <end position="146"/>
    </location>
</feature>
<dbReference type="InterPro" id="IPR032675">
    <property type="entry name" value="LRR_dom_sf"/>
</dbReference>
<gene>
    <name evidence="3" type="ORF">C8Q71DRAFT_841972</name>
</gene>
<dbReference type="SUPFAM" id="SSF52047">
    <property type="entry name" value="RNI-like"/>
    <property type="match status" value="1"/>
</dbReference>
<organism evidence="3 4">
    <name type="scientific">Rhodofomes roseus</name>
    <dbReference type="NCBI Taxonomy" id="34475"/>
    <lineage>
        <taxon>Eukaryota</taxon>
        <taxon>Fungi</taxon>
        <taxon>Dikarya</taxon>
        <taxon>Basidiomycota</taxon>
        <taxon>Agaricomycotina</taxon>
        <taxon>Agaricomycetes</taxon>
        <taxon>Polyporales</taxon>
        <taxon>Rhodofomes</taxon>
    </lineage>
</organism>
<evidence type="ECO:0000256" key="1">
    <source>
        <dbReference type="SAM" id="MobiDB-lite"/>
    </source>
</evidence>
<feature type="compositionally biased region" description="Polar residues" evidence="1">
    <location>
        <begin position="51"/>
        <end position="61"/>
    </location>
</feature>
<reference evidence="3 4" key="1">
    <citation type="journal article" date="2021" name="Environ. Microbiol.">
        <title>Gene family expansions and transcriptome signatures uncover fungal adaptations to wood decay.</title>
        <authorList>
            <person name="Hage H."/>
            <person name="Miyauchi S."/>
            <person name="Viragh M."/>
            <person name="Drula E."/>
            <person name="Min B."/>
            <person name="Chaduli D."/>
            <person name="Navarro D."/>
            <person name="Favel A."/>
            <person name="Norest M."/>
            <person name="Lesage-Meessen L."/>
            <person name="Balint B."/>
            <person name="Merenyi Z."/>
            <person name="de Eugenio L."/>
            <person name="Morin E."/>
            <person name="Martinez A.T."/>
            <person name="Baldrian P."/>
            <person name="Stursova M."/>
            <person name="Martinez M.J."/>
            <person name="Novotny C."/>
            <person name="Magnuson J.K."/>
            <person name="Spatafora J.W."/>
            <person name="Maurice S."/>
            <person name="Pangilinan J."/>
            <person name="Andreopoulos W."/>
            <person name="LaButti K."/>
            <person name="Hundley H."/>
            <person name="Na H."/>
            <person name="Kuo A."/>
            <person name="Barry K."/>
            <person name="Lipzen A."/>
            <person name="Henrissat B."/>
            <person name="Riley R."/>
            <person name="Ahrendt S."/>
            <person name="Nagy L.G."/>
            <person name="Grigoriev I.V."/>
            <person name="Martin F."/>
            <person name="Rosso M.N."/>
        </authorList>
    </citation>
    <scope>NUCLEOTIDE SEQUENCE [LARGE SCALE GENOMIC DNA]</scope>
    <source>
        <strain evidence="3 4">CIRM-BRFM 1785</strain>
    </source>
</reference>
<evidence type="ECO:0000313" key="3">
    <source>
        <dbReference type="EMBL" id="KAH9830909.1"/>
    </source>
</evidence>
<comment type="caution">
    <text evidence="3">The sequence shown here is derived from an EMBL/GenBank/DDBJ whole genome shotgun (WGS) entry which is preliminary data.</text>
</comment>
<evidence type="ECO:0000313" key="4">
    <source>
        <dbReference type="Proteomes" id="UP000814176"/>
    </source>
</evidence>
<sequence length="615" mass="68002">MSRRANNVRGPTSALTDFLRESGITPTTIARRTRTRNQAENPDQPEAGPSTAGQDQDQPANGNREERGAAENGDDYDSDNLDEPEEEETPAPKKRKLSKAAEAKLKAKEKAKAKKKTKKRGDDDDDDYEDSDDDPYNALSKMWKGDLPKPPIGSFEKCAKCKTQFTVTKYTLAANPPPGWLCHPCAKSGGSDPFKKPAAPRKRKAPTDKRVVVYFEEKKFPSLVSLCIDLLGNYIDDVEALGDIGNLNLDEIAKTISKSRRITAQNAPLFYDVENTRLTLYDVTNLEAPALCALANLNPNMTHLRLDFCGRIDNEVLRHWKTALPNLKRLELLGPFLVRAPVWQEFFRAHPSLEGFLITQSPRFDLECMRALVSSCKNLKELRLSEIGLMDDELLDLLKPLAGTLTSLEISRPGSAARPDPLSEEALIDLIAAVGGSLTHLNLSHNGDITDQFLFKGLKPHTRKLTSLKLAGTPELTNAGVAEFFNTWVATAQTAGKTPNPPLEVLDMDRDHQLGADALFALLEHSGPALKHLRINQWTAASQESLQTIAARAPNLQTLDVGFCREVDDWVIKSLLESCQSLKEVKVWGCQRLTVDCPRKRDVNIIGVEAGQLVS</sequence>
<dbReference type="PANTHER" id="PTHR13318">
    <property type="entry name" value="PARTNER OF PAIRED, ISOFORM B-RELATED"/>
    <property type="match status" value="1"/>
</dbReference>
<evidence type="ECO:0000259" key="2">
    <source>
        <dbReference type="Pfam" id="PF23550"/>
    </source>
</evidence>
<feature type="compositionally biased region" description="Basic and acidic residues" evidence="1">
    <location>
        <begin position="99"/>
        <end position="110"/>
    </location>
</feature>
<feature type="compositionally biased region" description="Acidic residues" evidence="1">
    <location>
        <begin position="123"/>
        <end position="135"/>
    </location>
</feature>
<keyword evidence="4" id="KW-1185">Reference proteome</keyword>
<dbReference type="Pfam" id="PF23550">
    <property type="entry name" value="zf_Tbcl_Rhp7"/>
    <property type="match status" value="1"/>
</dbReference>
<dbReference type="InterPro" id="IPR001611">
    <property type="entry name" value="Leu-rich_rpt"/>
</dbReference>
<feature type="compositionally biased region" description="Acidic residues" evidence="1">
    <location>
        <begin position="72"/>
        <end position="89"/>
    </location>
</feature>
<dbReference type="Proteomes" id="UP000814176">
    <property type="component" value="Unassembled WGS sequence"/>
</dbReference>
<dbReference type="EMBL" id="JADCUA010000028">
    <property type="protein sequence ID" value="KAH9830909.1"/>
    <property type="molecule type" value="Genomic_DNA"/>
</dbReference>
<feature type="domain" description="DNA repair protein rhp7 treble clef" evidence="2">
    <location>
        <begin position="152"/>
        <end position="188"/>
    </location>
</feature>
<dbReference type="Gene3D" id="3.80.10.10">
    <property type="entry name" value="Ribonuclease Inhibitor"/>
    <property type="match status" value="2"/>
</dbReference>
<dbReference type="Pfam" id="PF13516">
    <property type="entry name" value="LRR_6"/>
    <property type="match status" value="1"/>
</dbReference>
<accession>A0ABQ8K3G7</accession>
<dbReference type="GeneID" id="72007273"/>